<evidence type="ECO:0000313" key="1">
    <source>
        <dbReference type="EMBL" id="BAB07097.1"/>
    </source>
</evidence>
<reference evidence="1 2" key="1">
    <citation type="journal article" date="2000" name="Nucleic Acids Res.">
        <title>Complete genome sequence of the alkaliphilic bacterium Bacillus halodurans and genomic sequence comparison with Bacillus subtilis.</title>
        <authorList>
            <person name="Takami H."/>
            <person name="Nakasone K."/>
            <person name="Takaki Y."/>
            <person name="Maeno G."/>
            <person name="Sasaki R."/>
            <person name="Masui N."/>
            <person name="Fuji F."/>
            <person name="Hirama C."/>
            <person name="Nakamura Y."/>
            <person name="Ogasawara N."/>
            <person name="Kuhara S."/>
            <person name="Horikoshi K."/>
        </authorList>
    </citation>
    <scope>NUCLEOTIDE SEQUENCE [LARGE SCALE GENOMIC DNA]</scope>
    <source>
        <strain evidence="2">ATCC BAA-125 / DSM 18197 / FERM 7344 / JCM 9153 / C-125</strain>
    </source>
</reference>
<dbReference type="Proteomes" id="UP000001258">
    <property type="component" value="Chromosome"/>
</dbReference>
<evidence type="ECO:0000313" key="2">
    <source>
        <dbReference type="Proteomes" id="UP000001258"/>
    </source>
</evidence>
<dbReference type="AlphaFoldDB" id="Q9K7I3"/>
<dbReference type="HOGENOM" id="CLU_3424581_0_0_9"/>
<dbReference type="PIR" id="B84072">
    <property type="entry name" value="B84072"/>
</dbReference>
<keyword evidence="2" id="KW-1185">Reference proteome</keyword>
<accession>Q9K7I3</accession>
<organism evidence="1 2">
    <name type="scientific">Halalkalibacterium halodurans (strain ATCC BAA-125 / DSM 18197 / FERM 7344 / JCM 9153 / C-125)</name>
    <name type="common">Bacillus halodurans</name>
    <dbReference type="NCBI Taxonomy" id="272558"/>
    <lineage>
        <taxon>Bacteria</taxon>
        <taxon>Bacillati</taxon>
        <taxon>Bacillota</taxon>
        <taxon>Bacilli</taxon>
        <taxon>Bacillales</taxon>
        <taxon>Bacillaceae</taxon>
        <taxon>Halalkalibacterium (ex Joshi et al. 2022)</taxon>
    </lineage>
</organism>
<proteinExistence type="predicted"/>
<sequence>MEIQQRLVAYCLTITNHLRDPR</sequence>
<name>Q9K7I3_HALH5</name>
<dbReference type="KEGG" id="bha:BH3378"/>
<gene>
    <name evidence="1" type="ordered locus">BH3378</name>
</gene>
<dbReference type="EMBL" id="BA000004">
    <property type="protein sequence ID" value="BAB07097.1"/>
    <property type="molecule type" value="Genomic_DNA"/>
</dbReference>
<protein>
    <submittedName>
        <fullName evidence="1">BH3378 protein</fullName>
    </submittedName>
</protein>